<evidence type="ECO:0000313" key="2">
    <source>
        <dbReference type="EMBL" id="MCL6283965.1"/>
    </source>
</evidence>
<reference evidence="2" key="1">
    <citation type="submission" date="2022-05" db="EMBL/GenBank/DDBJ databases">
        <authorList>
            <person name="Park J.-S."/>
        </authorList>
    </citation>
    <scope>NUCLEOTIDE SEQUENCE</scope>
    <source>
        <strain evidence="2">2012CJ41-6</strain>
    </source>
</reference>
<feature type="chain" id="PRO_5046860484" evidence="1">
    <location>
        <begin position="27"/>
        <end position="129"/>
    </location>
</feature>
<evidence type="ECO:0000256" key="1">
    <source>
        <dbReference type="SAM" id="SignalP"/>
    </source>
</evidence>
<dbReference type="EMBL" id="JAMFMB010000011">
    <property type="protein sequence ID" value="MCL6283965.1"/>
    <property type="molecule type" value="Genomic_DNA"/>
</dbReference>
<evidence type="ECO:0000313" key="3">
    <source>
        <dbReference type="Proteomes" id="UP001203880"/>
    </source>
</evidence>
<sequence length="129" mass="13944">MTMQSSIKLGIAAVFCHLMIASGASASENEIENPLDTVNKHFEVASKDFGGGVTQLHARKDGADGSEHSIYHFDCPNLKYALISSSAGRPDNLPDVADEPFVEPLEPDDIVAPLAQHTCAKYGYPLLEW</sequence>
<comment type="caution">
    <text evidence="2">The sequence shown here is derived from an EMBL/GenBank/DDBJ whole genome shotgun (WGS) entry which is preliminary data.</text>
</comment>
<gene>
    <name evidence="2" type="ORF">M3P21_10525</name>
</gene>
<name>A0ABT0Q2A1_9RHOB</name>
<organism evidence="2 3">
    <name type="scientific">Ruegeria spongiae</name>
    <dbReference type="NCBI Taxonomy" id="2942209"/>
    <lineage>
        <taxon>Bacteria</taxon>
        <taxon>Pseudomonadati</taxon>
        <taxon>Pseudomonadota</taxon>
        <taxon>Alphaproteobacteria</taxon>
        <taxon>Rhodobacterales</taxon>
        <taxon>Roseobacteraceae</taxon>
        <taxon>Ruegeria</taxon>
    </lineage>
</organism>
<protein>
    <submittedName>
        <fullName evidence="2">Uncharacterized protein</fullName>
    </submittedName>
</protein>
<proteinExistence type="predicted"/>
<keyword evidence="1" id="KW-0732">Signal</keyword>
<dbReference type="RefSeq" id="WP_249709906.1">
    <property type="nucleotide sequence ID" value="NZ_JAMFMB010000011.1"/>
</dbReference>
<feature type="signal peptide" evidence="1">
    <location>
        <begin position="1"/>
        <end position="26"/>
    </location>
</feature>
<accession>A0ABT0Q2A1</accession>
<dbReference type="Proteomes" id="UP001203880">
    <property type="component" value="Unassembled WGS sequence"/>
</dbReference>
<keyword evidence="3" id="KW-1185">Reference proteome</keyword>